<proteinExistence type="predicted"/>
<dbReference type="AlphaFoldDB" id="A0A518DBP9"/>
<evidence type="ECO:0000256" key="1">
    <source>
        <dbReference type="SAM" id="SignalP"/>
    </source>
</evidence>
<evidence type="ECO:0000313" key="2">
    <source>
        <dbReference type="EMBL" id="QDU88915.1"/>
    </source>
</evidence>
<evidence type="ECO:0008006" key="4">
    <source>
        <dbReference type="Google" id="ProtNLM"/>
    </source>
</evidence>
<dbReference type="PROSITE" id="PS00018">
    <property type="entry name" value="EF_HAND_1"/>
    <property type="match status" value="1"/>
</dbReference>
<dbReference type="InterPro" id="IPR018247">
    <property type="entry name" value="EF_Hand_1_Ca_BS"/>
</dbReference>
<keyword evidence="1" id="KW-0732">Signal</keyword>
<dbReference type="EMBL" id="CP036291">
    <property type="protein sequence ID" value="QDU88915.1"/>
    <property type="molecule type" value="Genomic_DNA"/>
</dbReference>
<evidence type="ECO:0000313" key="3">
    <source>
        <dbReference type="Proteomes" id="UP000317429"/>
    </source>
</evidence>
<dbReference type="KEGG" id="pnd:Pla175_22990"/>
<accession>A0A518DBP9</accession>
<feature type="chain" id="PRO_5022158884" description="PEP-CTERM protein-sorting domain-containing protein" evidence="1">
    <location>
        <begin position="23"/>
        <end position="617"/>
    </location>
</feature>
<feature type="signal peptide" evidence="1">
    <location>
        <begin position="1"/>
        <end position="22"/>
    </location>
</feature>
<keyword evidence="3" id="KW-1185">Reference proteome</keyword>
<protein>
    <recommendedName>
        <fullName evidence="4">PEP-CTERM protein-sorting domain-containing protein</fullName>
    </recommendedName>
</protein>
<reference evidence="2 3" key="1">
    <citation type="submission" date="2019-02" db="EMBL/GenBank/DDBJ databases">
        <title>Deep-cultivation of Planctomycetes and their phenomic and genomic characterization uncovers novel biology.</title>
        <authorList>
            <person name="Wiegand S."/>
            <person name="Jogler M."/>
            <person name="Boedeker C."/>
            <person name="Pinto D."/>
            <person name="Vollmers J."/>
            <person name="Rivas-Marin E."/>
            <person name="Kohn T."/>
            <person name="Peeters S.H."/>
            <person name="Heuer A."/>
            <person name="Rast P."/>
            <person name="Oberbeckmann S."/>
            <person name="Bunk B."/>
            <person name="Jeske O."/>
            <person name="Meyerdierks A."/>
            <person name="Storesund J.E."/>
            <person name="Kallscheuer N."/>
            <person name="Luecker S."/>
            <person name="Lage O.M."/>
            <person name="Pohl T."/>
            <person name="Merkel B.J."/>
            <person name="Hornburger P."/>
            <person name="Mueller R.-W."/>
            <person name="Bruemmer F."/>
            <person name="Labrenz M."/>
            <person name="Spormann A.M."/>
            <person name="Op den Camp H."/>
            <person name="Overmann J."/>
            <person name="Amann R."/>
            <person name="Jetten M.S.M."/>
            <person name="Mascher T."/>
            <person name="Medema M.H."/>
            <person name="Devos D.P."/>
            <person name="Kaster A.-K."/>
            <person name="Ovreas L."/>
            <person name="Rohde M."/>
            <person name="Galperin M.Y."/>
            <person name="Jogler C."/>
        </authorList>
    </citation>
    <scope>NUCLEOTIDE SEQUENCE [LARGE SCALE GENOMIC DNA]</scope>
    <source>
        <strain evidence="2 3">Pla175</strain>
    </source>
</reference>
<dbReference type="Proteomes" id="UP000317429">
    <property type="component" value="Chromosome"/>
</dbReference>
<organism evidence="2 3">
    <name type="scientific">Pirellulimonas nuda</name>
    <dbReference type="NCBI Taxonomy" id="2528009"/>
    <lineage>
        <taxon>Bacteria</taxon>
        <taxon>Pseudomonadati</taxon>
        <taxon>Planctomycetota</taxon>
        <taxon>Planctomycetia</taxon>
        <taxon>Pirellulales</taxon>
        <taxon>Lacipirellulaceae</taxon>
        <taxon>Pirellulimonas</taxon>
    </lineage>
</organism>
<sequence length="617" mass="67012" precursor="true">MKKLASFAVIMFLGHWTPSSQAYQVWMGTHLMQSSVATNLDDWAMTASLLDGVMINRAPHDTNPASNAEWRTILGQVSDTRNTMAPFARSQVTRNTNLVNELAFGAIDAELQRVIGLGNSLGYEVDHLMFHDTRVDDNLYSWTQTEAQHMREWLDTNGHEDINLIWNARNNSQANRDWAANPLVDHVLIEGSAGDFLTNANSKTTLLNWLWTSPNTVGKDVILQIPRSENAMTQYAATRRVAVKLGQELGFENGVQSERLVFLPVTYDDNYAYLPETTSNGASYTNSLSSLALSLLEQRPLFEGRSGVPTNALADSFVRELPLSLLSSVPDGSLRSDKTTGEVSGQGLGFVINSDELNVGQSGSNPAYDRAAVMVFQLPDLGSIENPFQTASFQGFLTQTVTSGSVGGDLYGIARRVAPDILNSDYYGQTDAPDPNAVLLQDDLLVEDMAVNATFLTSATGNAGLVEFLNDQYAGGEGIGDYVFLRLNTDANTTQRWSLNSGDASDDALKPQLIYRAIEGQFLHGDYNRDGVVDAADYTVWRDHLGAPAGTLPNDPHSGTIGADQYNTWRNAFGQSLSATASVENAAVPEPNSLAVLVLLAGCGSLFSRRTSVATND</sequence>
<gene>
    <name evidence="2" type="ORF">Pla175_22990</name>
</gene>
<name>A0A518DBP9_9BACT</name>